<dbReference type="InterPro" id="IPR013324">
    <property type="entry name" value="RNA_pol_sigma_r3/r4-like"/>
</dbReference>
<dbReference type="SUPFAM" id="SSF88659">
    <property type="entry name" value="Sigma3 and sigma4 domains of RNA polymerase sigma factors"/>
    <property type="match status" value="1"/>
</dbReference>
<evidence type="ECO:0000313" key="10">
    <source>
        <dbReference type="Proteomes" id="UP000562982"/>
    </source>
</evidence>
<keyword evidence="2" id="KW-0805">Transcription regulation</keyword>
<dbReference type="Gene3D" id="1.10.1740.10">
    <property type="match status" value="1"/>
</dbReference>
<dbReference type="OrthoDB" id="9794372at2"/>
<evidence type="ECO:0000259" key="6">
    <source>
        <dbReference type="Pfam" id="PF08281"/>
    </source>
</evidence>
<evidence type="ECO:0000313" key="7">
    <source>
        <dbReference type="EMBL" id="MBB2185330.1"/>
    </source>
</evidence>
<dbReference type="Proteomes" id="UP000562982">
    <property type="component" value="Unassembled WGS sequence"/>
</dbReference>
<dbReference type="GO" id="GO:0003677">
    <property type="term" value="F:DNA binding"/>
    <property type="evidence" value="ECO:0007669"/>
    <property type="project" value="InterPro"/>
</dbReference>
<sequence length="175" mass="19373">MNANATILTELLLKERPSLLRLIRRIVGTTSDAEDVTQTLWLRIQTVTDTPPINDKQAYLYRLARNVALDRLRAGERREALFASGPISEEIAAPVPSAERHLIDQESLGIVLAAIAGLSPRCREVFILRKIENLRVVDIAERLGISPSMVTRHLQNALTHCMARLADTETGADAS</sequence>
<feature type="domain" description="RNA polymerase sigma factor 70 region 4 type 2" evidence="6">
    <location>
        <begin position="110"/>
        <end position="161"/>
    </location>
</feature>
<dbReference type="InterPro" id="IPR039425">
    <property type="entry name" value="RNA_pol_sigma-70-like"/>
</dbReference>
<comment type="similarity">
    <text evidence="1">Belongs to the sigma-70 factor family. ECF subfamily.</text>
</comment>
<dbReference type="SUPFAM" id="SSF88946">
    <property type="entry name" value="Sigma2 domain of RNA polymerase sigma factors"/>
    <property type="match status" value="1"/>
</dbReference>
<proteinExistence type="inferred from homology"/>
<evidence type="ECO:0000313" key="8">
    <source>
        <dbReference type="EMBL" id="RDI40770.1"/>
    </source>
</evidence>
<dbReference type="AlphaFoldDB" id="A0A370GC33"/>
<evidence type="ECO:0000256" key="4">
    <source>
        <dbReference type="ARBA" id="ARBA00023163"/>
    </source>
</evidence>
<dbReference type="PANTHER" id="PTHR43133:SF63">
    <property type="entry name" value="RNA POLYMERASE SIGMA FACTOR FECI-RELATED"/>
    <property type="match status" value="1"/>
</dbReference>
<dbReference type="Gene3D" id="1.10.10.10">
    <property type="entry name" value="Winged helix-like DNA-binding domain superfamily/Winged helix DNA-binding domain"/>
    <property type="match status" value="1"/>
</dbReference>
<dbReference type="Proteomes" id="UP000254958">
    <property type="component" value="Unassembled WGS sequence"/>
</dbReference>
<feature type="domain" description="RNA polymerase sigma-70 region 2" evidence="5">
    <location>
        <begin position="14"/>
        <end position="77"/>
    </location>
</feature>
<keyword evidence="4" id="KW-0804">Transcription</keyword>
<evidence type="ECO:0000256" key="3">
    <source>
        <dbReference type="ARBA" id="ARBA00023082"/>
    </source>
</evidence>
<gene>
    <name evidence="8" type="ORF">C7453_101569</name>
    <name evidence="7" type="ORF">HLH32_02810</name>
</gene>
<evidence type="ECO:0000256" key="2">
    <source>
        <dbReference type="ARBA" id="ARBA00023015"/>
    </source>
</evidence>
<dbReference type="Pfam" id="PF04542">
    <property type="entry name" value="Sigma70_r2"/>
    <property type="match status" value="1"/>
</dbReference>
<dbReference type="InterPro" id="IPR014284">
    <property type="entry name" value="RNA_pol_sigma-70_dom"/>
</dbReference>
<accession>A0A370GC33</accession>
<dbReference type="PANTHER" id="PTHR43133">
    <property type="entry name" value="RNA POLYMERASE ECF-TYPE SIGMA FACTO"/>
    <property type="match status" value="1"/>
</dbReference>
<dbReference type="EMBL" id="JABEQI010000001">
    <property type="protein sequence ID" value="MBB2185330.1"/>
    <property type="molecule type" value="Genomic_DNA"/>
</dbReference>
<dbReference type="InterPro" id="IPR007627">
    <property type="entry name" value="RNA_pol_sigma70_r2"/>
</dbReference>
<dbReference type="GO" id="GO:0006352">
    <property type="term" value="P:DNA-templated transcription initiation"/>
    <property type="evidence" value="ECO:0007669"/>
    <property type="project" value="InterPro"/>
</dbReference>
<dbReference type="InterPro" id="IPR013325">
    <property type="entry name" value="RNA_pol_sigma_r2"/>
</dbReference>
<keyword evidence="3" id="KW-0731">Sigma factor</keyword>
<dbReference type="EMBL" id="QQAW01000001">
    <property type="protein sequence ID" value="RDI40770.1"/>
    <property type="molecule type" value="Genomic_DNA"/>
</dbReference>
<name>A0A370GC33_GLULI</name>
<dbReference type="RefSeq" id="WP_114725785.1">
    <property type="nucleotide sequence ID" value="NZ_BJMI01000010.1"/>
</dbReference>
<evidence type="ECO:0000313" key="9">
    <source>
        <dbReference type="Proteomes" id="UP000254958"/>
    </source>
</evidence>
<evidence type="ECO:0000256" key="1">
    <source>
        <dbReference type="ARBA" id="ARBA00010641"/>
    </source>
</evidence>
<reference evidence="8 9" key="1">
    <citation type="submission" date="2018-07" db="EMBL/GenBank/DDBJ databases">
        <title>Genomic Encyclopedia of Type Strains, Phase IV (KMG-IV): sequencing the most valuable type-strain genomes for metagenomic binning, comparative biology and taxonomic classification.</title>
        <authorList>
            <person name="Goeker M."/>
        </authorList>
    </citation>
    <scope>NUCLEOTIDE SEQUENCE [LARGE SCALE GENOMIC DNA]</scope>
    <source>
        <strain evidence="8 9">DSM 5603</strain>
    </source>
</reference>
<comment type="caution">
    <text evidence="8">The sequence shown here is derived from an EMBL/GenBank/DDBJ whole genome shotgun (WGS) entry which is preliminary data.</text>
</comment>
<dbReference type="GO" id="GO:0016987">
    <property type="term" value="F:sigma factor activity"/>
    <property type="evidence" value="ECO:0007669"/>
    <property type="project" value="UniProtKB-KW"/>
</dbReference>
<dbReference type="Pfam" id="PF08281">
    <property type="entry name" value="Sigma70_r4_2"/>
    <property type="match status" value="1"/>
</dbReference>
<reference evidence="7 10" key="2">
    <citation type="submission" date="2020-04" db="EMBL/GenBank/DDBJ databases">
        <title>Description of novel Gluconacetobacter.</title>
        <authorList>
            <person name="Sombolestani A."/>
        </authorList>
    </citation>
    <scope>NUCLEOTIDE SEQUENCE [LARGE SCALE GENOMIC DNA]</scope>
    <source>
        <strain evidence="7 10">LMG 1382</strain>
    </source>
</reference>
<dbReference type="InterPro" id="IPR013249">
    <property type="entry name" value="RNA_pol_sigma70_r4_t2"/>
</dbReference>
<keyword evidence="9" id="KW-1185">Reference proteome</keyword>
<organism evidence="8 9">
    <name type="scientific">Gluconacetobacter liquefaciens</name>
    <name type="common">Acetobacter liquefaciens</name>
    <dbReference type="NCBI Taxonomy" id="89584"/>
    <lineage>
        <taxon>Bacteria</taxon>
        <taxon>Pseudomonadati</taxon>
        <taxon>Pseudomonadota</taxon>
        <taxon>Alphaproteobacteria</taxon>
        <taxon>Acetobacterales</taxon>
        <taxon>Acetobacteraceae</taxon>
        <taxon>Gluconacetobacter</taxon>
    </lineage>
</organism>
<protein>
    <submittedName>
        <fullName evidence="7">RNA polymerase sigma factor</fullName>
    </submittedName>
    <submittedName>
        <fullName evidence="8">RNA polymerase sigma-70 factor (ECF subfamily)</fullName>
    </submittedName>
</protein>
<dbReference type="NCBIfam" id="TIGR02937">
    <property type="entry name" value="sigma70-ECF"/>
    <property type="match status" value="1"/>
</dbReference>
<dbReference type="InterPro" id="IPR036388">
    <property type="entry name" value="WH-like_DNA-bd_sf"/>
</dbReference>
<evidence type="ECO:0000259" key="5">
    <source>
        <dbReference type="Pfam" id="PF04542"/>
    </source>
</evidence>